<dbReference type="Proteomes" id="UP000199695">
    <property type="component" value="Unassembled WGS sequence"/>
</dbReference>
<keyword evidence="3" id="KW-1185">Reference proteome</keyword>
<sequence length="47" mass="5510">MEKIMAEEQVADGMVRGRRPENRSKQKSVICRRKSKSVGMMQLRIFL</sequence>
<dbReference type="AlphaFoldDB" id="A0A1H8GM78"/>
<evidence type="ECO:0000256" key="1">
    <source>
        <dbReference type="SAM" id="MobiDB-lite"/>
    </source>
</evidence>
<evidence type="ECO:0000313" key="3">
    <source>
        <dbReference type="Proteomes" id="UP000199695"/>
    </source>
</evidence>
<feature type="region of interest" description="Disordered" evidence="1">
    <location>
        <begin position="1"/>
        <end position="30"/>
    </location>
</feature>
<reference evidence="2 3" key="1">
    <citation type="submission" date="2016-10" db="EMBL/GenBank/DDBJ databases">
        <authorList>
            <person name="de Groot N.N."/>
        </authorList>
    </citation>
    <scope>NUCLEOTIDE SEQUENCE [LARGE SCALE GENOMIC DNA]</scope>
    <source>
        <strain evidence="2 3">DSM 46701</strain>
    </source>
</reference>
<gene>
    <name evidence="2" type="ORF">SAMN05444955_111126</name>
</gene>
<protein>
    <submittedName>
        <fullName evidence="2">Uncharacterized protein</fullName>
    </submittedName>
</protein>
<name>A0A1H8GM78_9BACL</name>
<dbReference type="RefSeq" id="WP_170839927.1">
    <property type="nucleotide sequence ID" value="NZ_FOCQ01000011.1"/>
</dbReference>
<organism evidence="2 3">
    <name type="scientific">Lihuaxuella thermophila</name>
    <dbReference type="NCBI Taxonomy" id="1173111"/>
    <lineage>
        <taxon>Bacteria</taxon>
        <taxon>Bacillati</taxon>
        <taxon>Bacillota</taxon>
        <taxon>Bacilli</taxon>
        <taxon>Bacillales</taxon>
        <taxon>Thermoactinomycetaceae</taxon>
        <taxon>Lihuaxuella</taxon>
    </lineage>
</organism>
<dbReference type="STRING" id="1173111.SAMN05444955_111126"/>
<proteinExistence type="predicted"/>
<evidence type="ECO:0000313" key="2">
    <source>
        <dbReference type="EMBL" id="SEN44844.1"/>
    </source>
</evidence>
<dbReference type="EMBL" id="FOCQ01000011">
    <property type="protein sequence ID" value="SEN44844.1"/>
    <property type="molecule type" value="Genomic_DNA"/>
</dbReference>
<accession>A0A1H8GM78</accession>